<evidence type="ECO:0000313" key="1">
    <source>
        <dbReference type="EMBL" id="MCI84658.1"/>
    </source>
</evidence>
<dbReference type="EMBL" id="LXQA011096105">
    <property type="protein sequence ID" value="MCI84658.1"/>
    <property type="molecule type" value="Genomic_DNA"/>
</dbReference>
<evidence type="ECO:0000313" key="2">
    <source>
        <dbReference type="Proteomes" id="UP000265520"/>
    </source>
</evidence>
<proteinExistence type="predicted"/>
<protein>
    <submittedName>
        <fullName evidence="1">Uncharacterized protein</fullName>
    </submittedName>
</protein>
<accession>A0A392V8K4</accession>
<dbReference type="AlphaFoldDB" id="A0A392V8K4"/>
<reference evidence="1 2" key="1">
    <citation type="journal article" date="2018" name="Front. Plant Sci.">
        <title>Red Clover (Trifolium pratense) and Zigzag Clover (T. medium) - A Picture of Genomic Similarities and Differences.</title>
        <authorList>
            <person name="Dluhosova J."/>
            <person name="Istvanek J."/>
            <person name="Nedelnik J."/>
            <person name="Repkova J."/>
        </authorList>
    </citation>
    <scope>NUCLEOTIDE SEQUENCE [LARGE SCALE GENOMIC DNA]</scope>
    <source>
        <strain evidence="2">cv. 10/8</strain>
        <tissue evidence="1">Leaf</tissue>
    </source>
</reference>
<name>A0A392V8K4_9FABA</name>
<organism evidence="1 2">
    <name type="scientific">Trifolium medium</name>
    <dbReference type="NCBI Taxonomy" id="97028"/>
    <lineage>
        <taxon>Eukaryota</taxon>
        <taxon>Viridiplantae</taxon>
        <taxon>Streptophyta</taxon>
        <taxon>Embryophyta</taxon>
        <taxon>Tracheophyta</taxon>
        <taxon>Spermatophyta</taxon>
        <taxon>Magnoliopsida</taxon>
        <taxon>eudicotyledons</taxon>
        <taxon>Gunneridae</taxon>
        <taxon>Pentapetalae</taxon>
        <taxon>rosids</taxon>
        <taxon>fabids</taxon>
        <taxon>Fabales</taxon>
        <taxon>Fabaceae</taxon>
        <taxon>Papilionoideae</taxon>
        <taxon>50 kb inversion clade</taxon>
        <taxon>NPAAA clade</taxon>
        <taxon>Hologalegina</taxon>
        <taxon>IRL clade</taxon>
        <taxon>Trifolieae</taxon>
        <taxon>Trifolium</taxon>
    </lineage>
</organism>
<feature type="non-terminal residue" evidence="1">
    <location>
        <position position="1"/>
    </location>
</feature>
<dbReference type="Proteomes" id="UP000265520">
    <property type="component" value="Unassembled WGS sequence"/>
</dbReference>
<comment type="caution">
    <text evidence="1">The sequence shown here is derived from an EMBL/GenBank/DDBJ whole genome shotgun (WGS) entry which is preliminary data.</text>
</comment>
<keyword evidence="2" id="KW-1185">Reference proteome</keyword>
<sequence length="47" mass="4987">QSTLLCVLSPGEVLESPGAVLEVARQGGGDRVASCRQWMADFLLLGR</sequence>